<proteinExistence type="predicted"/>
<reference evidence="6 7" key="1">
    <citation type="submission" date="2018-02" db="EMBL/GenBank/DDBJ databases">
        <title>The genomes of Aspergillus section Nigri reveals drivers in fungal speciation.</title>
        <authorList>
            <consortium name="DOE Joint Genome Institute"/>
            <person name="Vesth T.C."/>
            <person name="Nybo J."/>
            <person name="Theobald S."/>
            <person name="Brandl J."/>
            <person name="Frisvad J.C."/>
            <person name="Nielsen K.F."/>
            <person name="Lyhne E.K."/>
            <person name="Kogle M.E."/>
            <person name="Kuo A."/>
            <person name="Riley R."/>
            <person name="Clum A."/>
            <person name="Nolan M."/>
            <person name="Lipzen A."/>
            <person name="Salamov A."/>
            <person name="Henrissat B."/>
            <person name="Wiebenga A."/>
            <person name="De vries R.P."/>
            <person name="Grigoriev I.V."/>
            <person name="Mortensen U.H."/>
            <person name="Andersen M.R."/>
            <person name="Baker S.E."/>
        </authorList>
    </citation>
    <scope>NUCLEOTIDE SEQUENCE [LARGE SCALE GENOMIC DNA]</scope>
    <source>
        <strain evidence="6 7">CBS 114.51</strain>
    </source>
</reference>
<dbReference type="Proteomes" id="UP000249497">
    <property type="component" value="Unassembled WGS sequence"/>
</dbReference>
<dbReference type="GO" id="GO:0008270">
    <property type="term" value="F:zinc ion binding"/>
    <property type="evidence" value="ECO:0007669"/>
    <property type="project" value="InterPro"/>
</dbReference>
<organism evidence="6 7">
    <name type="scientific">Aspergillus japonicus CBS 114.51</name>
    <dbReference type="NCBI Taxonomy" id="1448312"/>
    <lineage>
        <taxon>Eukaryota</taxon>
        <taxon>Fungi</taxon>
        <taxon>Dikarya</taxon>
        <taxon>Ascomycota</taxon>
        <taxon>Pezizomycotina</taxon>
        <taxon>Eurotiomycetes</taxon>
        <taxon>Eurotiomycetidae</taxon>
        <taxon>Eurotiales</taxon>
        <taxon>Aspergillaceae</taxon>
        <taxon>Aspergillus</taxon>
        <taxon>Aspergillus subgen. Circumdati</taxon>
    </lineage>
</organism>
<dbReference type="PANTHER" id="PTHR38791">
    <property type="entry name" value="ZN(II)2CYS6 TRANSCRIPTION FACTOR (EUROFUNG)-RELATED-RELATED"/>
    <property type="match status" value="1"/>
</dbReference>
<dbReference type="GO" id="GO:0003677">
    <property type="term" value="F:DNA binding"/>
    <property type="evidence" value="ECO:0007669"/>
    <property type="project" value="UniProtKB-KW"/>
</dbReference>
<keyword evidence="7" id="KW-1185">Reference proteome</keyword>
<dbReference type="GO" id="GO:0009893">
    <property type="term" value="P:positive regulation of metabolic process"/>
    <property type="evidence" value="ECO:0007669"/>
    <property type="project" value="UniProtKB-ARBA"/>
</dbReference>
<feature type="non-terminal residue" evidence="6">
    <location>
        <position position="1"/>
    </location>
</feature>
<dbReference type="Gene3D" id="4.10.240.10">
    <property type="entry name" value="Zn(2)-C6 fungal-type DNA-binding domain"/>
    <property type="match status" value="1"/>
</dbReference>
<keyword evidence="2" id="KW-0238">DNA-binding</keyword>
<keyword evidence="3" id="KW-0804">Transcription</keyword>
<dbReference type="PROSITE" id="PS00463">
    <property type="entry name" value="ZN2_CY6_FUNGAL_1"/>
    <property type="match status" value="1"/>
</dbReference>
<name>A0A8T8WJA4_ASPJA</name>
<dbReference type="GO" id="GO:0000981">
    <property type="term" value="F:DNA-binding transcription factor activity, RNA polymerase II-specific"/>
    <property type="evidence" value="ECO:0007669"/>
    <property type="project" value="InterPro"/>
</dbReference>
<accession>A0A8T8WJA4</accession>
<evidence type="ECO:0000256" key="4">
    <source>
        <dbReference type="ARBA" id="ARBA00023242"/>
    </source>
</evidence>
<evidence type="ECO:0000313" key="6">
    <source>
        <dbReference type="EMBL" id="RAH75786.1"/>
    </source>
</evidence>
<dbReference type="PANTHER" id="PTHR38791:SF1">
    <property type="entry name" value="TRANSCRIPTION FACTOR, PUTATIVE-RELATED"/>
    <property type="match status" value="1"/>
</dbReference>
<evidence type="ECO:0000259" key="5">
    <source>
        <dbReference type="PROSITE" id="PS50048"/>
    </source>
</evidence>
<dbReference type="SMART" id="SM00066">
    <property type="entry name" value="GAL4"/>
    <property type="match status" value="1"/>
</dbReference>
<keyword evidence="1" id="KW-0805">Transcription regulation</keyword>
<dbReference type="PROSITE" id="PS50048">
    <property type="entry name" value="ZN2_CY6_FUNGAL_2"/>
    <property type="match status" value="1"/>
</dbReference>
<evidence type="ECO:0000313" key="7">
    <source>
        <dbReference type="Proteomes" id="UP000249497"/>
    </source>
</evidence>
<dbReference type="EMBL" id="KZ824911">
    <property type="protein sequence ID" value="RAH75786.1"/>
    <property type="molecule type" value="Genomic_DNA"/>
</dbReference>
<dbReference type="OrthoDB" id="3477330at2759"/>
<feature type="domain" description="Zn(2)-C6 fungal-type" evidence="5">
    <location>
        <begin position="3"/>
        <end position="31"/>
    </location>
</feature>
<keyword evidence="4" id="KW-0539">Nucleus</keyword>
<protein>
    <recommendedName>
        <fullName evidence="5">Zn(2)-C6 fungal-type domain-containing protein</fullName>
    </recommendedName>
</protein>
<evidence type="ECO:0000256" key="3">
    <source>
        <dbReference type="ARBA" id="ARBA00023163"/>
    </source>
</evidence>
<feature type="non-terminal residue" evidence="6">
    <location>
        <position position="52"/>
    </location>
</feature>
<dbReference type="Pfam" id="PF00172">
    <property type="entry name" value="Zn_clus"/>
    <property type="match status" value="1"/>
</dbReference>
<dbReference type="CDD" id="cd00067">
    <property type="entry name" value="GAL4"/>
    <property type="match status" value="1"/>
</dbReference>
<dbReference type="InterPro" id="IPR001138">
    <property type="entry name" value="Zn2Cys6_DnaBD"/>
</dbReference>
<dbReference type="RefSeq" id="XP_025521680.1">
    <property type="nucleotide sequence ID" value="XM_025667341.1"/>
</dbReference>
<dbReference type="InterPro" id="IPR036864">
    <property type="entry name" value="Zn2-C6_fun-type_DNA-bd_sf"/>
</dbReference>
<dbReference type="InterPro" id="IPR053175">
    <property type="entry name" value="DHMBA_Reg_Transcription_Factor"/>
</dbReference>
<dbReference type="GeneID" id="37171033"/>
<evidence type="ECO:0000256" key="1">
    <source>
        <dbReference type="ARBA" id="ARBA00023015"/>
    </source>
</evidence>
<evidence type="ECO:0000256" key="2">
    <source>
        <dbReference type="ARBA" id="ARBA00023125"/>
    </source>
</evidence>
<dbReference type="AlphaFoldDB" id="A0A8T8WJA4"/>
<sequence>YSGCWTCRLRHVRCNEASPTCLRCQQAGIECMGYSVELYWVVKDLDSRSPGR</sequence>
<dbReference type="SUPFAM" id="SSF57701">
    <property type="entry name" value="Zn2/Cys6 DNA-binding domain"/>
    <property type="match status" value="1"/>
</dbReference>
<gene>
    <name evidence="6" type="ORF">BO86DRAFT_283354</name>
</gene>